<comment type="caution">
    <text evidence="6">The sequence shown here is derived from an EMBL/GenBank/DDBJ whole genome shotgun (WGS) entry which is preliminary data.</text>
</comment>
<dbReference type="AlphaFoldDB" id="A0A8H7CQ43"/>
<dbReference type="CDD" id="cd05471">
    <property type="entry name" value="pepsin_like"/>
    <property type="match status" value="1"/>
</dbReference>
<comment type="similarity">
    <text evidence="1">Belongs to the peptidase A1 family.</text>
</comment>
<evidence type="ECO:0000256" key="4">
    <source>
        <dbReference type="SAM" id="SignalP"/>
    </source>
</evidence>
<keyword evidence="3" id="KW-0472">Membrane</keyword>
<reference evidence="6" key="1">
    <citation type="submission" date="2020-05" db="EMBL/GenBank/DDBJ databases">
        <title>Mycena genomes resolve the evolution of fungal bioluminescence.</title>
        <authorList>
            <person name="Tsai I.J."/>
        </authorList>
    </citation>
    <scope>NUCLEOTIDE SEQUENCE</scope>
    <source>
        <strain evidence="6">CCC161011</strain>
    </source>
</reference>
<dbReference type="SUPFAM" id="SSF50630">
    <property type="entry name" value="Acid proteases"/>
    <property type="match status" value="1"/>
</dbReference>
<keyword evidence="3" id="KW-0812">Transmembrane</keyword>
<keyword evidence="4" id="KW-0732">Signal</keyword>
<protein>
    <submittedName>
        <fullName evidence="6">Peptidase A1 domain-containing protein</fullName>
    </submittedName>
</protein>
<feature type="transmembrane region" description="Helical" evidence="3">
    <location>
        <begin position="454"/>
        <end position="481"/>
    </location>
</feature>
<evidence type="ECO:0000256" key="1">
    <source>
        <dbReference type="ARBA" id="ARBA00007447"/>
    </source>
</evidence>
<feature type="region of interest" description="Disordered" evidence="2">
    <location>
        <begin position="496"/>
        <end position="516"/>
    </location>
</feature>
<name>A0A8H7CQ43_9AGAR</name>
<keyword evidence="3" id="KW-1133">Transmembrane helix</keyword>
<organism evidence="6 7">
    <name type="scientific">Mycena venus</name>
    <dbReference type="NCBI Taxonomy" id="2733690"/>
    <lineage>
        <taxon>Eukaryota</taxon>
        <taxon>Fungi</taxon>
        <taxon>Dikarya</taxon>
        <taxon>Basidiomycota</taxon>
        <taxon>Agaricomycotina</taxon>
        <taxon>Agaricomycetes</taxon>
        <taxon>Agaricomycetidae</taxon>
        <taxon>Agaricales</taxon>
        <taxon>Marasmiineae</taxon>
        <taxon>Mycenaceae</taxon>
        <taxon>Mycena</taxon>
    </lineage>
</organism>
<accession>A0A8H7CQ43</accession>
<dbReference type="InterPro" id="IPR034164">
    <property type="entry name" value="Pepsin-like_dom"/>
</dbReference>
<dbReference type="EMBL" id="JACAZI010000015">
    <property type="protein sequence ID" value="KAF7344141.1"/>
    <property type="molecule type" value="Genomic_DNA"/>
</dbReference>
<dbReference type="InterPro" id="IPR021109">
    <property type="entry name" value="Peptidase_aspartic_dom_sf"/>
</dbReference>
<keyword evidence="7" id="KW-1185">Reference proteome</keyword>
<evidence type="ECO:0000259" key="5">
    <source>
        <dbReference type="PROSITE" id="PS51767"/>
    </source>
</evidence>
<dbReference type="InterPro" id="IPR033121">
    <property type="entry name" value="PEPTIDASE_A1"/>
</dbReference>
<gene>
    <name evidence="6" type="ORF">MVEN_01704300</name>
</gene>
<dbReference type="OrthoDB" id="771136at2759"/>
<evidence type="ECO:0000256" key="2">
    <source>
        <dbReference type="SAM" id="MobiDB-lite"/>
    </source>
</evidence>
<dbReference type="Proteomes" id="UP000620124">
    <property type="component" value="Unassembled WGS sequence"/>
</dbReference>
<proteinExistence type="inferred from homology"/>
<dbReference type="GO" id="GO:0004190">
    <property type="term" value="F:aspartic-type endopeptidase activity"/>
    <property type="evidence" value="ECO:0007669"/>
    <property type="project" value="InterPro"/>
</dbReference>
<evidence type="ECO:0000313" key="6">
    <source>
        <dbReference type="EMBL" id="KAF7344141.1"/>
    </source>
</evidence>
<dbReference type="PANTHER" id="PTHR47966">
    <property type="entry name" value="BETA-SITE APP-CLEAVING ENZYME, ISOFORM A-RELATED"/>
    <property type="match status" value="1"/>
</dbReference>
<sequence length="516" mass="53579">MWLSSACTLLFGAASPSLALVLRVTPNPSHAASRAPIKGRFITASSVPAVNASGTLEPGPQLYVTSIKLNDQEFRVGIDTGSSDLVLITSANFQYDTEGALPIRAGYGSANLTGTSGFAQMQLGDYVVARQAFMNITSIEGTLGTTSDGAQSGILGLAFSDPAASPLTTALQGNVTGQPFLFNVFDQQPAQNNFIAISLSRTDDLEDSAEATFTIMELEATYAAVADTTPVPLFPPDTDRWSVLVDSINVDGVDIPLSSVVPRTPKGKLATLPADVLYALYSQIPGATVSFNDNSMYFAIPCNTTSIVTVVIGGEPYPIHPLDLSSVVPLSDDDGPGLNGTGDTFMRNTYSVFNFGNAAAKTPGKDASIQLLSLTDPTAAAADVQNVRMAALAAVGESEVVYPGFQPATPGSTPPAAPDSSAGGTSTQGVNNAAFADAAVPQGNSTSSSNVKQYALIIIGLLGGNLLVALILAVIGVALCIKKGTRTGSSKYVPVRLRDSDSRKPESYEEGRRYSD</sequence>
<feature type="region of interest" description="Disordered" evidence="2">
    <location>
        <begin position="405"/>
        <end position="428"/>
    </location>
</feature>
<feature type="signal peptide" evidence="4">
    <location>
        <begin position="1"/>
        <end position="19"/>
    </location>
</feature>
<dbReference type="PROSITE" id="PS51767">
    <property type="entry name" value="PEPTIDASE_A1"/>
    <property type="match status" value="1"/>
</dbReference>
<evidence type="ECO:0000313" key="7">
    <source>
        <dbReference type="Proteomes" id="UP000620124"/>
    </source>
</evidence>
<feature type="domain" description="Peptidase A1" evidence="5">
    <location>
        <begin position="63"/>
        <end position="363"/>
    </location>
</feature>
<dbReference type="GO" id="GO:0006508">
    <property type="term" value="P:proteolysis"/>
    <property type="evidence" value="ECO:0007669"/>
    <property type="project" value="InterPro"/>
</dbReference>
<feature type="chain" id="PRO_5034882013" evidence="4">
    <location>
        <begin position="20"/>
        <end position="516"/>
    </location>
</feature>
<evidence type="ECO:0000256" key="3">
    <source>
        <dbReference type="SAM" id="Phobius"/>
    </source>
</evidence>
<dbReference type="Pfam" id="PF00026">
    <property type="entry name" value="Asp"/>
    <property type="match status" value="1"/>
</dbReference>
<dbReference type="Gene3D" id="2.40.70.10">
    <property type="entry name" value="Acid Proteases"/>
    <property type="match status" value="2"/>
</dbReference>
<dbReference type="PANTHER" id="PTHR47966:SF57">
    <property type="entry name" value="PEPTIDASE A1 DOMAIN-CONTAINING PROTEIN"/>
    <property type="match status" value="1"/>
</dbReference>
<feature type="compositionally biased region" description="Low complexity" evidence="2">
    <location>
        <begin position="418"/>
        <end position="427"/>
    </location>
</feature>
<dbReference type="InterPro" id="IPR001461">
    <property type="entry name" value="Aspartic_peptidase_A1"/>
</dbReference>